<proteinExistence type="inferred from homology"/>
<dbReference type="GO" id="GO:0008381">
    <property type="term" value="F:mechanosensitive monoatomic ion channel activity"/>
    <property type="evidence" value="ECO:0007669"/>
    <property type="project" value="InterPro"/>
</dbReference>
<feature type="domain" description="Mechanosensitive ion channel MscS C-terminal" evidence="9">
    <location>
        <begin position="480"/>
        <end position="568"/>
    </location>
</feature>
<feature type="transmembrane region" description="Helical" evidence="7">
    <location>
        <begin position="359"/>
        <end position="382"/>
    </location>
</feature>
<comment type="subcellular location">
    <subcellularLocation>
        <location evidence="1">Cell membrane</location>
        <topology evidence="1">Multi-pass membrane protein</topology>
    </subcellularLocation>
</comment>
<dbReference type="InterPro" id="IPR049142">
    <property type="entry name" value="MS_channel_1st"/>
</dbReference>
<feature type="domain" description="Mechanosensitive ion channel transmembrane helices 2/3" evidence="10">
    <location>
        <begin position="372"/>
        <end position="409"/>
    </location>
</feature>
<gene>
    <name evidence="11" type="ORF">PL9631_950025</name>
</gene>
<comment type="caution">
    <text evidence="11">The sequence shown here is derived from an EMBL/GenBank/DDBJ whole genome shotgun (WGS) entry which is preliminary data.</text>
</comment>
<dbReference type="InterPro" id="IPR006685">
    <property type="entry name" value="MscS_channel_2nd"/>
</dbReference>
<dbReference type="RefSeq" id="WP_083622661.1">
    <property type="nucleotide sequence ID" value="NZ_LR735022.1"/>
</dbReference>
<feature type="domain" description="Mechanosensitive ion channel MscS" evidence="8">
    <location>
        <begin position="410"/>
        <end position="474"/>
    </location>
</feature>
<dbReference type="GO" id="GO:0005886">
    <property type="term" value="C:plasma membrane"/>
    <property type="evidence" value="ECO:0007669"/>
    <property type="project" value="UniProtKB-SubCell"/>
</dbReference>
<reference evidence="11" key="1">
    <citation type="submission" date="2019-10" db="EMBL/GenBank/DDBJ databases">
        <authorList>
            <consortium name="Genoscope - CEA"/>
            <person name="William W."/>
        </authorList>
    </citation>
    <scope>NUCLEOTIDE SEQUENCE [LARGE SCALE GENOMIC DNA]</scope>
    <source>
        <strain evidence="11">BBR_PRJEB10994</strain>
    </source>
</reference>
<feature type="transmembrane region" description="Helical" evidence="7">
    <location>
        <begin position="12"/>
        <end position="32"/>
    </location>
</feature>
<keyword evidence="3" id="KW-1003">Cell membrane</keyword>
<evidence type="ECO:0000259" key="8">
    <source>
        <dbReference type="Pfam" id="PF00924"/>
    </source>
</evidence>
<dbReference type="OrthoDB" id="9809206at2"/>
<dbReference type="Gene3D" id="1.10.287.1260">
    <property type="match status" value="1"/>
</dbReference>
<dbReference type="Pfam" id="PF21088">
    <property type="entry name" value="MS_channel_1st"/>
    <property type="match status" value="1"/>
</dbReference>
<dbReference type="InterPro" id="IPR010920">
    <property type="entry name" value="LSM_dom_sf"/>
</dbReference>
<evidence type="ECO:0000313" key="11">
    <source>
        <dbReference type="EMBL" id="VXD25539.1"/>
    </source>
</evidence>
<feature type="transmembrane region" description="Helical" evidence="7">
    <location>
        <begin position="312"/>
        <end position="338"/>
    </location>
</feature>
<dbReference type="Gene3D" id="2.30.30.60">
    <property type="match status" value="1"/>
</dbReference>
<dbReference type="PANTHER" id="PTHR30460">
    <property type="entry name" value="MODERATE CONDUCTANCE MECHANOSENSITIVE CHANNEL YBIO"/>
    <property type="match status" value="1"/>
</dbReference>
<comment type="similarity">
    <text evidence="2">Belongs to the MscS (TC 1.A.23) family.</text>
</comment>
<dbReference type="Proteomes" id="UP000182190">
    <property type="component" value="Unassembled WGS sequence"/>
</dbReference>
<evidence type="ECO:0000256" key="3">
    <source>
        <dbReference type="ARBA" id="ARBA00022475"/>
    </source>
</evidence>
<organism evidence="11 12">
    <name type="scientific">Planktothrix paucivesiculata PCC 9631</name>
    <dbReference type="NCBI Taxonomy" id="671071"/>
    <lineage>
        <taxon>Bacteria</taxon>
        <taxon>Bacillati</taxon>
        <taxon>Cyanobacteriota</taxon>
        <taxon>Cyanophyceae</taxon>
        <taxon>Oscillatoriophycideae</taxon>
        <taxon>Oscillatoriales</taxon>
        <taxon>Microcoleaceae</taxon>
        <taxon>Planktothrix</taxon>
    </lineage>
</organism>
<evidence type="ECO:0000256" key="6">
    <source>
        <dbReference type="ARBA" id="ARBA00023136"/>
    </source>
</evidence>
<dbReference type="Gene3D" id="3.30.70.100">
    <property type="match status" value="1"/>
</dbReference>
<accession>A0A7Z9C1T6</accession>
<dbReference type="AlphaFoldDB" id="A0A7Z9C1T6"/>
<sequence length="575" mass="65185">MLKTQIFKQRPFYKFILGIGIALFSFILTWSIPPTLAQSDLPSDVNPLTSIIRVGNLISAPVVIDGSEWFRVAMEIPVDVNEKNKGFSIKQRAKIIQNEIYGILDNQLYGGGLSQGFNYDALTVTSKTDQKGNTQIFVTDNDELQERAILTVTAADAEYNGYSLKIWSNKLTEIIKFGLQSSHKQRQPAYLYQAGLWSLGVLLFCALFSFVVYLLQKRLAEKKQTLKEQKPELNYYLESANNNPTELNDPAQLAEVETQVRNWRKKYNTNQFRRLVLKVIQGLIWLLAVWKITDFFPQTRYFSYVITQGPEYILIVAIIVGIIIRISNLAIDSFLASIQEHHQNDNFTPIAAHRQELRFLTYSVVLKGMAKAIWIGIGFIVVLDSLEIPVAPVVAGLGIIGLALSFGSQNLIRDVLNGVFMLLEDHYAVGDFITVGDISGVVEYMNLRITQIRGKEGRLTTIPNGSINIVHNQTKDWSRIDFKVKVTYNSDLDLALNIMKKVIGEMKNERDWQDLILTPIVWNGVTDLTTSGAELNIAIQTRPGMQWKVSNEFRRRIKLAFDHNGIGFWVVPYLP</sequence>
<evidence type="ECO:0000259" key="10">
    <source>
        <dbReference type="Pfam" id="PF21088"/>
    </source>
</evidence>
<evidence type="ECO:0000256" key="7">
    <source>
        <dbReference type="SAM" id="Phobius"/>
    </source>
</evidence>
<protein>
    <submittedName>
        <fullName evidence="11">MscS Mechanosensitive ion channel</fullName>
    </submittedName>
</protein>
<evidence type="ECO:0000256" key="5">
    <source>
        <dbReference type="ARBA" id="ARBA00022989"/>
    </source>
</evidence>
<keyword evidence="5 7" id="KW-1133">Transmembrane helix</keyword>
<evidence type="ECO:0000313" key="12">
    <source>
        <dbReference type="Proteomes" id="UP000182190"/>
    </source>
</evidence>
<dbReference type="PANTHER" id="PTHR30460:SF0">
    <property type="entry name" value="MODERATE CONDUCTANCE MECHANOSENSITIVE CHANNEL YBIO"/>
    <property type="match status" value="1"/>
</dbReference>
<evidence type="ECO:0000256" key="1">
    <source>
        <dbReference type="ARBA" id="ARBA00004651"/>
    </source>
</evidence>
<dbReference type="InterPro" id="IPR049278">
    <property type="entry name" value="MS_channel_C"/>
</dbReference>
<dbReference type="SUPFAM" id="SSF82689">
    <property type="entry name" value="Mechanosensitive channel protein MscS (YggB), C-terminal domain"/>
    <property type="match status" value="1"/>
</dbReference>
<evidence type="ECO:0000256" key="2">
    <source>
        <dbReference type="ARBA" id="ARBA00008017"/>
    </source>
</evidence>
<dbReference type="InterPro" id="IPR023408">
    <property type="entry name" value="MscS_beta-dom_sf"/>
</dbReference>
<feature type="transmembrane region" description="Helical" evidence="7">
    <location>
        <begin position="190"/>
        <end position="215"/>
    </location>
</feature>
<dbReference type="Pfam" id="PF00924">
    <property type="entry name" value="MS_channel_2nd"/>
    <property type="match status" value="1"/>
</dbReference>
<dbReference type="InterPro" id="IPR011066">
    <property type="entry name" value="MscS_channel_C_sf"/>
</dbReference>
<keyword evidence="6 7" id="KW-0472">Membrane</keyword>
<feature type="transmembrane region" description="Helical" evidence="7">
    <location>
        <begin position="388"/>
        <end position="407"/>
    </location>
</feature>
<dbReference type="InterPro" id="IPR045276">
    <property type="entry name" value="YbiO_bact"/>
</dbReference>
<feature type="transmembrane region" description="Helical" evidence="7">
    <location>
        <begin position="275"/>
        <end position="292"/>
    </location>
</feature>
<dbReference type="Pfam" id="PF21082">
    <property type="entry name" value="MS_channel_3rd"/>
    <property type="match status" value="1"/>
</dbReference>
<keyword evidence="4 7" id="KW-0812">Transmembrane</keyword>
<dbReference type="EMBL" id="CZCS02000240">
    <property type="protein sequence ID" value="VXD25539.1"/>
    <property type="molecule type" value="Genomic_DNA"/>
</dbReference>
<dbReference type="SUPFAM" id="SSF50182">
    <property type="entry name" value="Sm-like ribonucleoproteins"/>
    <property type="match status" value="1"/>
</dbReference>
<keyword evidence="12" id="KW-1185">Reference proteome</keyword>
<name>A0A7Z9C1T6_9CYAN</name>
<evidence type="ECO:0000259" key="9">
    <source>
        <dbReference type="Pfam" id="PF21082"/>
    </source>
</evidence>
<evidence type="ECO:0000256" key="4">
    <source>
        <dbReference type="ARBA" id="ARBA00022692"/>
    </source>
</evidence>